<keyword evidence="4" id="KW-1185">Reference proteome</keyword>
<dbReference type="PANTHER" id="PTHR20837:SF0">
    <property type="entry name" value="COILED-COIL AND C2 DOMAIN-CONTAINING PROTEIN 2A"/>
    <property type="match status" value="1"/>
</dbReference>
<dbReference type="GO" id="GO:1905515">
    <property type="term" value="P:non-motile cilium assembly"/>
    <property type="evidence" value="ECO:0007669"/>
    <property type="project" value="TreeGrafter"/>
</dbReference>
<dbReference type="GO" id="GO:0035869">
    <property type="term" value="C:ciliary transition zone"/>
    <property type="evidence" value="ECO:0007669"/>
    <property type="project" value="TreeGrafter"/>
</dbReference>
<feature type="region of interest" description="Disordered" evidence="1">
    <location>
        <begin position="218"/>
        <end position="247"/>
    </location>
</feature>
<feature type="domain" description="DUF5523" evidence="2">
    <location>
        <begin position="100"/>
        <end position="378"/>
    </location>
</feature>
<dbReference type="AlphaFoldDB" id="A0A3M7PLZ5"/>
<dbReference type="GO" id="GO:1904491">
    <property type="term" value="P:protein localization to ciliary transition zone"/>
    <property type="evidence" value="ECO:0007669"/>
    <property type="project" value="TreeGrafter"/>
</dbReference>
<evidence type="ECO:0000256" key="1">
    <source>
        <dbReference type="SAM" id="MobiDB-lite"/>
    </source>
</evidence>
<dbReference type="PANTHER" id="PTHR20837">
    <property type="entry name" value="CENTROSOMAL PROTEIN-RELATED"/>
    <property type="match status" value="1"/>
</dbReference>
<dbReference type="InterPro" id="IPR052434">
    <property type="entry name" value="Tectonic-like_complex_comp"/>
</dbReference>
<accession>A0A3M7PLZ5</accession>
<sequence length="463" mass="54226">MESDIREKITAKRARRAQRKTSISTEQENLAYEDDESQSTPRNKQILTKKHRDKGRELSEQIVEENPVQVENEIDNIRDKIREKLRKNLLTKLEKVKSEETQSEKDDTLKPDTKLDLTSSSMEQASLRQSAAEAFKQKMHKLQQQNAEKNYRLITSSRKDQPGSALDERISEESKKLEREKERKAKNKFRKLGLAVIDEIRLPNSEEQFDFFAKKTWDKAEEEEKPEEPKEAEIKTEDDEKDDKDSAPLIINLEDDWREMSYIKALYVPEDLVREADAKKLFMPLSSKVPFEQKTSAEGIQPRFLDEEGIYVGRKPYVTRKNKNLMENRLLKFPDKIGLKWFEVDGEIVALADPIKYVSTRPSFSDNLPEALWSSYRKAVYLENFARNVVAEKGGLNSINVARYRLDLDINQVQFSFHHLFSAEHVIAYRLKNMYEHFKLSEENNLVEILTQKLIFLSLKFNK</sequence>
<gene>
    <name evidence="3" type="ORF">BpHYR1_040562</name>
</gene>
<dbReference type="InterPro" id="IPR041510">
    <property type="entry name" value="DUF5523"/>
</dbReference>
<feature type="region of interest" description="Disordered" evidence="1">
    <location>
        <begin position="1"/>
        <end position="63"/>
    </location>
</feature>
<feature type="compositionally biased region" description="Basic and acidic residues" evidence="1">
    <location>
        <begin position="157"/>
        <end position="182"/>
    </location>
</feature>
<comment type="caution">
    <text evidence="3">The sequence shown here is derived from an EMBL/GenBank/DDBJ whole genome shotgun (WGS) entry which is preliminary data.</text>
</comment>
<evidence type="ECO:0000313" key="4">
    <source>
        <dbReference type="Proteomes" id="UP000276133"/>
    </source>
</evidence>
<proteinExistence type="predicted"/>
<dbReference type="STRING" id="10195.A0A3M7PLZ5"/>
<feature type="compositionally biased region" description="Basic and acidic residues" evidence="1">
    <location>
        <begin position="92"/>
        <end position="115"/>
    </location>
</feature>
<protein>
    <submittedName>
        <fullName evidence="3">Coiled-coil and C2 domain-containing 2A isoform X1</fullName>
    </submittedName>
</protein>
<dbReference type="Pfam" id="PF17661">
    <property type="entry name" value="DUF5523"/>
    <property type="match status" value="1"/>
</dbReference>
<feature type="compositionally biased region" description="Basic and acidic residues" evidence="1">
    <location>
        <begin position="1"/>
        <end position="10"/>
    </location>
</feature>
<dbReference type="EMBL" id="REGN01010115">
    <property type="protein sequence ID" value="RMZ99667.1"/>
    <property type="molecule type" value="Genomic_DNA"/>
</dbReference>
<name>A0A3M7PLZ5_BRAPC</name>
<feature type="region of interest" description="Disordered" evidence="1">
    <location>
        <begin position="91"/>
        <end position="124"/>
    </location>
</feature>
<feature type="region of interest" description="Disordered" evidence="1">
    <location>
        <begin position="152"/>
        <end position="182"/>
    </location>
</feature>
<evidence type="ECO:0000259" key="2">
    <source>
        <dbReference type="Pfam" id="PF17661"/>
    </source>
</evidence>
<dbReference type="Proteomes" id="UP000276133">
    <property type="component" value="Unassembled WGS sequence"/>
</dbReference>
<evidence type="ECO:0000313" key="3">
    <source>
        <dbReference type="EMBL" id="RMZ99667.1"/>
    </source>
</evidence>
<organism evidence="3 4">
    <name type="scientific">Brachionus plicatilis</name>
    <name type="common">Marine rotifer</name>
    <name type="synonym">Brachionus muelleri</name>
    <dbReference type="NCBI Taxonomy" id="10195"/>
    <lineage>
        <taxon>Eukaryota</taxon>
        <taxon>Metazoa</taxon>
        <taxon>Spiralia</taxon>
        <taxon>Gnathifera</taxon>
        <taxon>Rotifera</taxon>
        <taxon>Eurotatoria</taxon>
        <taxon>Monogononta</taxon>
        <taxon>Pseudotrocha</taxon>
        <taxon>Ploima</taxon>
        <taxon>Brachionidae</taxon>
        <taxon>Brachionus</taxon>
    </lineage>
</organism>
<reference evidence="3 4" key="1">
    <citation type="journal article" date="2018" name="Sci. Rep.">
        <title>Genomic signatures of local adaptation to the degree of environmental predictability in rotifers.</title>
        <authorList>
            <person name="Franch-Gras L."/>
            <person name="Hahn C."/>
            <person name="Garcia-Roger E.M."/>
            <person name="Carmona M.J."/>
            <person name="Serra M."/>
            <person name="Gomez A."/>
        </authorList>
    </citation>
    <scope>NUCLEOTIDE SEQUENCE [LARGE SCALE GENOMIC DNA]</scope>
    <source>
        <strain evidence="3">HYR1</strain>
    </source>
</reference>
<dbReference type="OrthoDB" id="2162143at2759"/>